<feature type="signal peptide" evidence="11">
    <location>
        <begin position="1"/>
        <end position="21"/>
    </location>
</feature>
<sequence length="371" mass="38684">MKKSLVIAAAVAATFASASYAQSSVTLYGVVDAGFTYTTNIGGKADYAMTSGNVQASRWGLRGVEDLGGGLKAIFTLESGFDVMNGRQNGSLFNRQSYVGLSQAQYGTVTFGRQFDSVVDYVGPLTAVGTWGGTYMAHVLDNDNGNATFSLNNAVKYTSGNLSGFQFGGAYAFSNQAGGFANNRAYSAGMSYNYGGLRLGAAYLQAQGLDRGNAGGAIVGAPLVGAINDTYRQRTWGAGASYAYGPMVGGVVFTQSRLSASNNAARFNNIEANVRYNLTPALAIGGMYTYTNALGNAIDSGTGSRSAHWNQFGLQADYALSKRTDVYLEGVGVWGAGQNAVGLTEVGYTSDGGISSSKNQGIVSTGIRHRF</sequence>
<keyword evidence="5" id="KW-0812">Transmembrane</keyword>
<dbReference type="InterPro" id="IPR023614">
    <property type="entry name" value="Porin_dom_sf"/>
</dbReference>
<keyword evidence="10" id="KW-0998">Cell outer membrane</keyword>
<name>A0A7W9TVW8_9BURK</name>
<dbReference type="PRINTS" id="PR00182">
    <property type="entry name" value="ECOLNEIPORIN"/>
</dbReference>
<keyword evidence="8" id="KW-0626">Porin</keyword>
<keyword evidence="6 11" id="KW-0732">Signal</keyword>
<protein>
    <submittedName>
        <fullName evidence="13">Putative porin</fullName>
    </submittedName>
</protein>
<feature type="domain" description="Porin" evidence="12">
    <location>
        <begin position="8"/>
        <end position="329"/>
    </location>
</feature>
<dbReference type="SUPFAM" id="SSF56935">
    <property type="entry name" value="Porins"/>
    <property type="match status" value="1"/>
</dbReference>
<dbReference type="Pfam" id="PF13609">
    <property type="entry name" value="Porin_4"/>
    <property type="match status" value="1"/>
</dbReference>
<evidence type="ECO:0000256" key="4">
    <source>
        <dbReference type="ARBA" id="ARBA00022452"/>
    </source>
</evidence>
<proteinExistence type="predicted"/>
<keyword evidence="4" id="KW-1134">Transmembrane beta strand</keyword>
<dbReference type="InterPro" id="IPR050298">
    <property type="entry name" value="Gram-neg_bact_OMP"/>
</dbReference>
<reference evidence="13 14" key="1">
    <citation type="submission" date="2020-08" db="EMBL/GenBank/DDBJ databases">
        <title>Above-ground endophytic microbial communities from plants in different locations in the United States.</title>
        <authorList>
            <person name="Frank C."/>
        </authorList>
    </citation>
    <scope>NUCLEOTIDE SEQUENCE [LARGE SCALE GENOMIC DNA]</scope>
    <source>
        <strain evidence="13 14">WP4_2_2</strain>
    </source>
</reference>
<dbReference type="AlphaFoldDB" id="A0A7W9TVW8"/>
<evidence type="ECO:0000256" key="10">
    <source>
        <dbReference type="ARBA" id="ARBA00023237"/>
    </source>
</evidence>
<keyword evidence="3" id="KW-0813">Transport</keyword>
<comment type="subunit">
    <text evidence="2">Homotrimer.</text>
</comment>
<evidence type="ECO:0000256" key="6">
    <source>
        <dbReference type="ARBA" id="ARBA00022729"/>
    </source>
</evidence>
<dbReference type="InterPro" id="IPR001702">
    <property type="entry name" value="Porin_Gram-ve"/>
</dbReference>
<evidence type="ECO:0000256" key="3">
    <source>
        <dbReference type="ARBA" id="ARBA00022448"/>
    </source>
</evidence>
<comment type="caution">
    <text evidence="13">The sequence shown here is derived from an EMBL/GenBank/DDBJ whole genome shotgun (WGS) entry which is preliminary data.</text>
</comment>
<feature type="chain" id="PRO_5030988651" evidence="11">
    <location>
        <begin position="22"/>
        <end position="371"/>
    </location>
</feature>
<evidence type="ECO:0000256" key="1">
    <source>
        <dbReference type="ARBA" id="ARBA00004571"/>
    </source>
</evidence>
<evidence type="ECO:0000313" key="13">
    <source>
        <dbReference type="EMBL" id="MBB6101315.1"/>
    </source>
</evidence>
<dbReference type="InterPro" id="IPR033900">
    <property type="entry name" value="Gram_neg_porin_domain"/>
</dbReference>
<dbReference type="PANTHER" id="PTHR34501">
    <property type="entry name" value="PROTEIN YDDL-RELATED"/>
    <property type="match status" value="1"/>
</dbReference>
<dbReference type="InterPro" id="IPR002299">
    <property type="entry name" value="Porin_Neis"/>
</dbReference>
<accession>A0A7W9TVW8</accession>
<evidence type="ECO:0000256" key="8">
    <source>
        <dbReference type="ARBA" id="ARBA00023114"/>
    </source>
</evidence>
<evidence type="ECO:0000256" key="5">
    <source>
        <dbReference type="ARBA" id="ARBA00022692"/>
    </source>
</evidence>
<dbReference type="GO" id="GO:0046930">
    <property type="term" value="C:pore complex"/>
    <property type="evidence" value="ECO:0007669"/>
    <property type="project" value="UniProtKB-KW"/>
</dbReference>
<dbReference type="Gene3D" id="2.40.160.10">
    <property type="entry name" value="Porin"/>
    <property type="match status" value="1"/>
</dbReference>
<keyword evidence="14" id="KW-1185">Reference proteome</keyword>
<evidence type="ECO:0000256" key="9">
    <source>
        <dbReference type="ARBA" id="ARBA00023136"/>
    </source>
</evidence>
<dbReference type="GO" id="GO:0015288">
    <property type="term" value="F:porin activity"/>
    <property type="evidence" value="ECO:0007669"/>
    <property type="project" value="UniProtKB-KW"/>
</dbReference>
<keyword evidence="9" id="KW-0472">Membrane</keyword>
<dbReference type="Proteomes" id="UP000571554">
    <property type="component" value="Unassembled WGS sequence"/>
</dbReference>
<organism evidence="13 14">
    <name type="scientific">Paraburkholderia bannensis</name>
    <dbReference type="NCBI Taxonomy" id="765414"/>
    <lineage>
        <taxon>Bacteria</taxon>
        <taxon>Pseudomonadati</taxon>
        <taxon>Pseudomonadota</taxon>
        <taxon>Betaproteobacteria</taxon>
        <taxon>Burkholderiales</taxon>
        <taxon>Burkholderiaceae</taxon>
        <taxon>Paraburkholderia</taxon>
    </lineage>
</organism>
<dbReference type="GO" id="GO:0034220">
    <property type="term" value="P:monoatomic ion transmembrane transport"/>
    <property type="evidence" value="ECO:0007669"/>
    <property type="project" value="InterPro"/>
</dbReference>
<dbReference type="PANTHER" id="PTHR34501:SF9">
    <property type="entry name" value="MAJOR OUTER MEMBRANE PROTEIN P.IA"/>
    <property type="match status" value="1"/>
</dbReference>
<dbReference type="EMBL" id="JACHBW010000002">
    <property type="protein sequence ID" value="MBB6101315.1"/>
    <property type="molecule type" value="Genomic_DNA"/>
</dbReference>
<evidence type="ECO:0000256" key="7">
    <source>
        <dbReference type="ARBA" id="ARBA00023065"/>
    </source>
</evidence>
<evidence type="ECO:0000256" key="2">
    <source>
        <dbReference type="ARBA" id="ARBA00011233"/>
    </source>
</evidence>
<dbReference type="GO" id="GO:0009279">
    <property type="term" value="C:cell outer membrane"/>
    <property type="evidence" value="ECO:0007669"/>
    <property type="project" value="UniProtKB-SubCell"/>
</dbReference>
<evidence type="ECO:0000313" key="14">
    <source>
        <dbReference type="Proteomes" id="UP000571554"/>
    </source>
</evidence>
<dbReference type="CDD" id="cd00342">
    <property type="entry name" value="gram_neg_porins"/>
    <property type="match status" value="1"/>
</dbReference>
<evidence type="ECO:0000256" key="11">
    <source>
        <dbReference type="SAM" id="SignalP"/>
    </source>
</evidence>
<comment type="subcellular location">
    <subcellularLocation>
        <location evidence="1">Cell outer membrane</location>
        <topology evidence="1">Multi-pass membrane protein</topology>
    </subcellularLocation>
</comment>
<gene>
    <name evidence="13" type="ORF">F4827_001141</name>
</gene>
<keyword evidence="7" id="KW-0406">Ion transport</keyword>
<evidence type="ECO:0000259" key="12">
    <source>
        <dbReference type="Pfam" id="PF13609"/>
    </source>
</evidence>
<dbReference type="PRINTS" id="PR00184">
    <property type="entry name" value="NEISSPPORIN"/>
</dbReference>
<dbReference type="RefSeq" id="WP_183722637.1">
    <property type="nucleotide sequence ID" value="NZ_JACHBW010000002.1"/>
</dbReference>